<feature type="non-terminal residue" evidence="6">
    <location>
        <position position="1"/>
    </location>
</feature>
<dbReference type="Pfam" id="PF00828">
    <property type="entry name" value="Ribosomal_L27A"/>
    <property type="match status" value="1"/>
</dbReference>
<dbReference type="EMBL" id="BARS01006576">
    <property type="protein sequence ID" value="GAF70567.1"/>
    <property type="molecule type" value="Genomic_DNA"/>
</dbReference>
<proteinExistence type="inferred from homology"/>
<keyword evidence="3" id="KW-0687">Ribonucleoprotein</keyword>
<accession>X0S3S8</accession>
<dbReference type="InterPro" id="IPR021131">
    <property type="entry name" value="Ribosomal_uL15/eL18"/>
</dbReference>
<evidence type="ECO:0000256" key="2">
    <source>
        <dbReference type="ARBA" id="ARBA00022980"/>
    </source>
</evidence>
<evidence type="ECO:0000259" key="5">
    <source>
        <dbReference type="Pfam" id="PF00828"/>
    </source>
</evidence>
<keyword evidence="2" id="KW-0689">Ribosomal protein</keyword>
<feature type="compositionally biased region" description="Basic and acidic residues" evidence="4">
    <location>
        <begin position="77"/>
        <end position="98"/>
    </location>
</feature>
<dbReference type="PANTHER" id="PTHR12934:SF11">
    <property type="entry name" value="LARGE RIBOSOMAL SUBUNIT PROTEIN UL15M"/>
    <property type="match status" value="1"/>
</dbReference>
<dbReference type="InterPro" id="IPR001196">
    <property type="entry name" value="Ribosomal_uL15_CS"/>
</dbReference>
<feature type="region of interest" description="Disordered" evidence="4">
    <location>
        <begin position="74"/>
        <end position="98"/>
    </location>
</feature>
<gene>
    <name evidence="6" type="ORF">S01H1_12785</name>
</gene>
<dbReference type="SUPFAM" id="SSF52080">
    <property type="entry name" value="Ribosomal proteins L15p and L18e"/>
    <property type="match status" value="1"/>
</dbReference>
<evidence type="ECO:0000256" key="3">
    <source>
        <dbReference type="ARBA" id="ARBA00023274"/>
    </source>
</evidence>
<dbReference type="InterPro" id="IPR005749">
    <property type="entry name" value="Ribosomal_uL15_bac-type"/>
</dbReference>
<dbReference type="AlphaFoldDB" id="X0S3S8"/>
<feature type="domain" description="Large ribosomal subunit protein uL15/eL18" evidence="5">
    <location>
        <begin position="19"/>
        <end position="87"/>
    </location>
</feature>
<name>X0S3S8_9ZZZZ</name>
<evidence type="ECO:0000256" key="4">
    <source>
        <dbReference type="SAM" id="MobiDB-lite"/>
    </source>
</evidence>
<dbReference type="GO" id="GO:0006412">
    <property type="term" value="P:translation"/>
    <property type="evidence" value="ECO:0007669"/>
    <property type="project" value="InterPro"/>
</dbReference>
<dbReference type="Gene3D" id="3.100.10.10">
    <property type="match status" value="1"/>
</dbReference>
<dbReference type="PROSITE" id="PS00475">
    <property type="entry name" value="RIBOSOMAL_L15"/>
    <property type="match status" value="1"/>
</dbReference>
<dbReference type="GO" id="GO:0003735">
    <property type="term" value="F:structural constituent of ribosome"/>
    <property type="evidence" value="ECO:0007669"/>
    <property type="project" value="InterPro"/>
</dbReference>
<evidence type="ECO:0000313" key="6">
    <source>
        <dbReference type="EMBL" id="GAF70567.1"/>
    </source>
</evidence>
<sequence>KRLPELRGFTNIFRIEYSTINVSHLNRFEAESEVTPQRLVAEGLIKSLKQPVKILGDGEIKKPLTIRANRFTQQARRKIESAGGKAEEIDSDPRAKRR</sequence>
<dbReference type="InterPro" id="IPR036227">
    <property type="entry name" value="Ribosomal_uL15/eL18_sf"/>
</dbReference>
<comment type="similarity">
    <text evidence="1">Belongs to the universal ribosomal protein uL15 family.</text>
</comment>
<evidence type="ECO:0000256" key="1">
    <source>
        <dbReference type="ARBA" id="ARBA00007320"/>
    </source>
</evidence>
<dbReference type="GO" id="GO:0022625">
    <property type="term" value="C:cytosolic large ribosomal subunit"/>
    <property type="evidence" value="ECO:0007669"/>
    <property type="project" value="TreeGrafter"/>
</dbReference>
<protein>
    <recommendedName>
        <fullName evidence="5">Large ribosomal subunit protein uL15/eL18 domain-containing protein</fullName>
    </recommendedName>
</protein>
<comment type="caution">
    <text evidence="6">The sequence shown here is derived from an EMBL/GenBank/DDBJ whole genome shotgun (WGS) entry which is preliminary data.</text>
</comment>
<organism evidence="6">
    <name type="scientific">marine sediment metagenome</name>
    <dbReference type="NCBI Taxonomy" id="412755"/>
    <lineage>
        <taxon>unclassified sequences</taxon>
        <taxon>metagenomes</taxon>
        <taxon>ecological metagenomes</taxon>
    </lineage>
</organism>
<reference evidence="6" key="1">
    <citation type="journal article" date="2014" name="Front. Microbiol.">
        <title>High frequency of phylogenetically diverse reductive dehalogenase-homologous genes in deep subseafloor sedimentary metagenomes.</title>
        <authorList>
            <person name="Kawai M."/>
            <person name="Futagami T."/>
            <person name="Toyoda A."/>
            <person name="Takaki Y."/>
            <person name="Nishi S."/>
            <person name="Hori S."/>
            <person name="Arai W."/>
            <person name="Tsubouchi T."/>
            <person name="Morono Y."/>
            <person name="Uchiyama I."/>
            <person name="Ito T."/>
            <person name="Fujiyama A."/>
            <person name="Inagaki F."/>
            <person name="Takami H."/>
        </authorList>
    </citation>
    <scope>NUCLEOTIDE SEQUENCE</scope>
    <source>
        <strain evidence="6">Expedition CK06-06</strain>
    </source>
</reference>
<dbReference type="PANTHER" id="PTHR12934">
    <property type="entry name" value="50S RIBOSOMAL PROTEIN L15"/>
    <property type="match status" value="1"/>
</dbReference>